<feature type="region of interest" description="Disordered" evidence="5">
    <location>
        <begin position="231"/>
        <end position="256"/>
    </location>
</feature>
<evidence type="ECO:0000256" key="2">
    <source>
        <dbReference type="ARBA" id="ARBA00023015"/>
    </source>
</evidence>
<feature type="compositionally biased region" description="Polar residues" evidence="5">
    <location>
        <begin position="146"/>
        <end position="167"/>
    </location>
</feature>
<accession>A0A8K0VVG3</accession>
<keyword evidence="4" id="KW-0539">Nucleus</keyword>
<evidence type="ECO:0000256" key="1">
    <source>
        <dbReference type="ARBA" id="ARBA00022723"/>
    </source>
</evidence>
<dbReference type="PANTHER" id="PTHR47424">
    <property type="entry name" value="REGULATORY PROTEIN GAL4"/>
    <property type="match status" value="1"/>
</dbReference>
<evidence type="ECO:0000313" key="9">
    <source>
        <dbReference type="Proteomes" id="UP000813461"/>
    </source>
</evidence>
<evidence type="ECO:0000313" key="8">
    <source>
        <dbReference type="EMBL" id="KAH7078396.1"/>
    </source>
</evidence>
<dbReference type="SUPFAM" id="SSF57701">
    <property type="entry name" value="Zn2/Cys6 DNA-binding domain"/>
    <property type="match status" value="1"/>
</dbReference>
<dbReference type="Pfam" id="PF04082">
    <property type="entry name" value="Fungal_trans"/>
    <property type="match status" value="1"/>
</dbReference>
<feature type="transmembrane region" description="Helical" evidence="6">
    <location>
        <begin position="645"/>
        <end position="669"/>
    </location>
</feature>
<dbReference type="GO" id="GO:0000981">
    <property type="term" value="F:DNA-binding transcription factor activity, RNA polymerase II-specific"/>
    <property type="evidence" value="ECO:0007669"/>
    <property type="project" value="InterPro"/>
</dbReference>
<dbReference type="OrthoDB" id="3364175at2759"/>
<reference evidence="8" key="1">
    <citation type="journal article" date="2021" name="Nat. Commun.">
        <title>Genetic determinants of endophytism in the Arabidopsis root mycobiome.</title>
        <authorList>
            <person name="Mesny F."/>
            <person name="Miyauchi S."/>
            <person name="Thiergart T."/>
            <person name="Pickel B."/>
            <person name="Atanasova L."/>
            <person name="Karlsson M."/>
            <person name="Huettel B."/>
            <person name="Barry K.W."/>
            <person name="Haridas S."/>
            <person name="Chen C."/>
            <person name="Bauer D."/>
            <person name="Andreopoulos W."/>
            <person name="Pangilinan J."/>
            <person name="LaButti K."/>
            <person name="Riley R."/>
            <person name="Lipzen A."/>
            <person name="Clum A."/>
            <person name="Drula E."/>
            <person name="Henrissat B."/>
            <person name="Kohler A."/>
            <person name="Grigoriev I.V."/>
            <person name="Martin F.M."/>
            <person name="Hacquard S."/>
        </authorList>
    </citation>
    <scope>NUCLEOTIDE SEQUENCE</scope>
    <source>
        <strain evidence="8">MPI-SDFR-AT-0120</strain>
    </source>
</reference>
<protein>
    <submittedName>
        <fullName evidence="8">Fungal-specific transcription factor domain-containing protein</fullName>
    </submittedName>
</protein>
<dbReference type="InterPro" id="IPR051127">
    <property type="entry name" value="Fungal_SecMet_Regulators"/>
</dbReference>
<feature type="compositionally biased region" description="Polar residues" evidence="5">
    <location>
        <begin position="236"/>
        <end position="253"/>
    </location>
</feature>
<dbReference type="SMART" id="SM00906">
    <property type="entry name" value="Fungal_trans"/>
    <property type="match status" value="1"/>
</dbReference>
<name>A0A8K0VVG3_9PLEO</name>
<dbReference type="CDD" id="cd12148">
    <property type="entry name" value="fungal_TF_MHR"/>
    <property type="match status" value="1"/>
</dbReference>
<dbReference type="SMART" id="SM00066">
    <property type="entry name" value="GAL4"/>
    <property type="match status" value="1"/>
</dbReference>
<keyword evidence="3" id="KW-0804">Transcription</keyword>
<dbReference type="CDD" id="cd00067">
    <property type="entry name" value="GAL4"/>
    <property type="match status" value="1"/>
</dbReference>
<dbReference type="AlphaFoldDB" id="A0A8K0VVG3"/>
<evidence type="ECO:0000256" key="6">
    <source>
        <dbReference type="SAM" id="Phobius"/>
    </source>
</evidence>
<dbReference type="InterPro" id="IPR007219">
    <property type="entry name" value="XnlR_reg_dom"/>
</dbReference>
<dbReference type="GO" id="GO:0006351">
    <property type="term" value="P:DNA-templated transcription"/>
    <property type="evidence" value="ECO:0007669"/>
    <property type="project" value="InterPro"/>
</dbReference>
<sequence>MSDRRDKAEASAPRKRALVSCDRCKLRRARCIRDNPDEPCADCKLSGVQCESKLPRKQRVYGSVETLSVRYRALESLVKGLFPQENTQDTNVIFKIAAARGISMPANDDFTPADIFNTSSQRSPALQAPAPQQTLPPQSHLPILPSPQTIMESVRPDSTSSPASTSKGTHENPFSEVLQPSRQTEELIPTRHGVPHYFGPSSSFRLATTIRGLVARCKTIQGLDFPVYRGPDSSHSDAASRNFASVHPSNTNLSDEEYTVPLPRRALSPSYGPRGLKRSRLQMEESDNQWDANGSAESSTIADLLPSRPLADALTSAYFDRVHVYLALFHRSMFQYKLEATFQRKTELLKDCTDVGWLICLAMVFSFGCQQLQDHDPDQAHILRLKYLGFVKSYFRKLFLTTSLHNVQAFVLLNLHHHMIGQKSTSWLLIGLAARMAITMGMHRDGLNAEFDPIERNTRRQVWFSIYIFEKILCSILGRPTVIDDSEMAMKIPDPLMMEQKNMSVEFMSCAFVLMQMSYKVRQRAYFDEDTGEERSPSVPVAVSLLRECDRFFPTLPPQHAADFSPLPPERRSLALLLHMYYYHVRCIVSRDFLIQKVERNISYMEQQSPPFSEDWDTTLALSEDCVESAYQSLRCILAGTNLGMMWYSFLDLFFLFHSVMIVCADFLARPRQQRDSPKDVERKEMVQAMLAYVHGLTKLAPTYTILNRIATQFASMTGVYDESTATRESSGQAYDPSTGPPSDAGDDPNHINISDVQEDWFASATTNLGLDFFDLGQVASSGPTAAHDATYTQYQKSTTSEVDDWTTSTLRGMHTM</sequence>
<gene>
    <name evidence="8" type="ORF">FB567DRAFT_533824</name>
</gene>
<dbReference type="PANTHER" id="PTHR47424:SF6">
    <property type="entry name" value="PROLINE UTILIZATION TRANS-ACTIVATOR"/>
    <property type="match status" value="1"/>
</dbReference>
<keyword evidence="9" id="KW-1185">Reference proteome</keyword>
<feature type="domain" description="Zn(2)-C6 fungal-type" evidence="7">
    <location>
        <begin position="20"/>
        <end position="50"/>
    </location>
</feature>
<dbReference type="InterPro" id="IPR001138">
    <property type="entry name" value="Zn2Cys6_DnaBD"/>
</dbReference>
<dbReference type="Gene3D" id="4.10.240.10">
    <property type="entry name" value="Zn(2)-C6 fungal-type DNA-binding domain"/>
    <property type="match status" value="1"/>
</dbReference>
<keyword evidence="6" id="KW-1133">Transmembrane helix</keyword>
<keyword evidence="6" id="KW-0812">Transmembrane</keyword>
<organism evidence="8 9">
    <name type="scientific">Paraphoma chrysanthemicola</name>
    <dbReference type="NCBI Taxonomy" id="798071"/>
    <lineage>
        <taxon>Eukaryota</taxon>
        <taxon>Fungi</taxon>
        <taxon>Dikarya</taxon>
        <taxon>Ascomycota</taxon>
        <taxon>Pezizomycotina</taxon>
        <taxon>Dothideomycetes</taxon>
        <taxon>Pleosporomycetidae</taxon>
        <taxon>Pleosporales</taxon>
        <taxon>Pleosporineae</taxon>
        <taxon>Phaeosphaeriaceae</taxon>
        <taxon>Paraphoma</taxon>
    </lineage>
</organism>
<feature type="compositionally biased region" description="Low complexity" evidence="5">
    <location>
        <begin position="119"/>
        <end position="138"/>
    </location>
</feature>
<keyword evidence="6" id="KW-0472">Membrane</keyword>
<dbReference type="EMBL" id="JAGMVJ010000017">
    <property type="protein sequence ID" value="KAH7078396.1"/>
    <property type="molecule type" value="Genomic_DNA"/>
</dbReference>
<evidence type="ECO:0000256" key="4">
    <source>
        <dbReference type="ARBA" id="ARBA00023242"/>
    </source>
</evidence>
<dbReference type="GO" id="GO:0008270">
    <property type="term" value="F:zinc ion binding"/>
    <property type="evidence" value="ECO:0007669"/>
    <property type="project" value="InterPro"/>
</dbReference>
<dbReference type="PROSITE" id="PS50048">
    <property type="entry name" value="ZN2_CY6_FUNGAL_2"/>
    <property type="match status" value="1"/>
</dbReference>
<dbReference type="PROSITE" id="PS00463">
    <property type="entry name" value="ZN2_CY6_FUNGAL_1"/>
    <property type="match status" value="1"/>
</dbReference>
<comment type="caution">
    <text evidence="8">The sequence shown here is derived from an EMBL/GenBank/DDBJ whole genome shotgun (WGS) entry which is preliminary data.</text>
</comment>
<dbReference type="Proteomes" id="UP000813461">
    <property type="component" value="Unassembled WGS sequence"/>
</dbReference>
<feature type="region of interest" description="Disordered" evidence="5">
    <location>
        <begin position="726"/>
        <end position="752"/>
    </location>
</feature>
<proteinExistence type="predicted"/>
<keyword evidence="2" id="KW-0805">Transcription regulation</keyword>
<evidence type="ECO:0000256" key="5">
    <source>
        <dbReference type="SAM" id="MobiDB-lite"/>
    </source>
</evidence>
<keyword evidence="1" id="KW-0479">Metal-binding</keyword>
<feature type="region of interest" description="Disordered" evidence="5">
    <location>
        <begin position="110"/>
        <end position="181"/>
    </location>
</feature>
<evidence type="ECO:0000259" key="7">
    <source>
        <dbReference type="PROSITE" id="PS50048"/>
    </source>
</evidence>
<dbReference type="GO" id="GO:0003677">
    <property type="term" value="F:DNA binding"/>
    <property type="evidence" value="ECO:0007669"/>
    <property type="project" value="InterPro"/>
</dbReference>
<evidence type="ECO:0000256" key="3">
    <source>
        <dbReference type="ARBA" id="ARBA00023163"/>
    </source>
</evidence>
<dbReference type="InterPro" id="IPR036864">
    <property type="entry name" value="Zn2-C6_fun-type_DNA-bd_sf"/>
</dbReference>